<feature type="region of interest" description="Disordered" evidence="7">
    <location>
        <begin position="1"/>
        <end position="24"/>
    </location>
</feature>
<feature type="compositionally biased region" description="Basic and acidic residues" evidence="7">
    <location>
        <begin position="124"/>
        <end position="136"/>
    </location>
</feature>
<dbReference type="PROSITE" id="PS50048">
    <property type="entry name" value="ZN2_CY6_FUNGAL_2"/>
    <property type="match status" value="1"/>
</dbReference>
<dbReference type="CDD" id="cd12148">
    <property type="entry name" value="fungal_TF_MHR"/>
    <property type="match status" value="1"/>
</dbReference>
<sequence length="514" mass="58478">MKSGTASSTSPNGHSSRQRPGSACEECRRRKVRCDRQRPQCQVCYESGLECKISTTRLPRGPRKGQLRTLRTRIGRLLLVKSSQTLAERVAALERCLADRHPEIDRQVNAFLEGTDLEYESEEDANRDQPRSRECTESPQSPGVPRLGLVTELMRADLDQLYFDRVHPFAPILQRWRYHMWSKQRTKSEAQMCLQYAMWTIAASLSAQFRALRDPLYQETRRILDTLDSQNPGTDASAGIEQAQAWVLICIYEYMQVSLLQAWMSAGRCCRLVLGMRLYELDDPNSPVMVEKDQETSLIDWTGLEERRRTFWMAYSLDRFISFHNSLPFTLNEHLIATRLPGPEEEFQAGQPVVTQYLPEVIAKASNDSVYPISSFSECVVLATICGRALAHRQEVAVEQLSISDGAVFEGFWTRHQWLHEMLSCRIQMLSVSPQVDPMLMFARIVAQAMVLFLHSVLESITWKTGDQLLGIIEYERLSVMAAHEVVNLVKLQGQLGYFKVSPDVLPPIVGCAG</sequence>
<reference evidence="10" key="1">
    <citation type="journal article" date="2017" name="Genome Biol.">
        <title>Comparative genomics reveals high biological diversity and specific adaptations in the industrially and medically important fungal genus Aspergillus.</title>
        <authorList>
            <person name="de Vries R.P."/>
            <person name="Riley R."/>
            <person name="Wiebenga A."/>
            <person name="Aguilar-Osorio G."/>
            <person name="Amillis S."/>
            <person name="Uchima C.A."/>
            <person name="Anderluh G."/>
            <person name="Asadollahi M."/>
            <person name="Askin M."/>
            <person name="Barry K."/>
            <person name="Battaglia E."/>
            <person name="Bayram O."/>
            <person name="Benocci T."/>
            <person name="Braus-Stromeyer S.A."/>
            <person name="Caldana C."/>
            <person name="Canovas D."/>
            <person name="Cerqueira G.C."/>
            <person name="Chen F."/>
            <person name="Chen W."/>
            <person name="Choi C."/>
            <person name="Clum A."/>
            <person name="Dos Santos R.A."/>
            <person name="Damasio A.R."/>
            <person name="Diallinas G."/>
            <person name="Emri T."/>
            <person name="Fekete E."/>
            <person name="Flipphi M."/>
            <person name="Freyberg S."/>
            <person name="Gallo A."/>
            <person name="Gournas C."/>
            <person name="Habgood R."/>
            <person name="Hainaut M."/>
            <person name="Harispe M.L."/>
            <person name="Henrissat B."/>
            <person name="Hilden K.S."/>
            <person name="Hope R."/>
            <person name="Hossain A."/>
            <person name="Karabika E."/>
            <person name="Karaffa L."/>
            <person name="Karanyi Z."/>
            <person name="Krasevec N."/>
            <person name="Kuo A."/>
            <person name="Kusch H."/>
            <person name="LaButti K."/>
            <person name="Lagendijk E.L."/>
            <person name="Lapidus A."/>
            <person name="Levasseur A."/>
            <person name="Lindquist E."/>
            <person name="Lipzen A."/>
            <person name="Logrieco A.F."/>
            <person name="MacCabe A."/>
            <person name="Maekelae M.R."/>
            <person name="Malavazi I."/>
            <person name="Melin P."/>
            <person name="Meyer V."/>
            <person name="Mielnichuk N."/>
            <person name="Miskei M."/>
            <person name="Molnar A.P."/>
            <person name="Mule G."/>
            <person name="Ngan C.Y."/>
            <person name="Orejas M."/>
            <person name="Orosz E."/>
            <person name="Ouedraogo J.P."/>
            <person name="Overkamp K.M."/>
            <person name="Park H.-S."/>
            <person name="Perrone G."/>
            <person name="Piumi F."/>
            <person name="Punt P.J."/>
            <person name="Ram A.F."/>
            <person name="Ramon A."/>
            <person name="Rauscher S."/>
            <person name="Record E."/>
            <person name="Riano-Pachon D.M."/>
            <person name="Robert V."/>
            <person name="Roehrig J."/>
            <person name="Ruller R."/>
            <person name="Salamov A."/>
            <person name="Salih N.S."/>
            <person name="Samson R.A."/>
            <person name="Sandor E."/>
            <person name="Sanguinetti M."/>
            <person name="Schuetze T."/>
            <person name="Sepcic K."/>
            <person name="Shelest E."/>
            <person name="Sherlock G."/>
            <person name="Sophianopoulou V."/>
            <person name="Squina F.M."/>
            <person name="Sun H."/>
            <person name="Susca A."/>
            <person name="Todd R.B."/>
            <person name="Tsang A."/>
            <person name="Unkles S.E."/>
            <person name="van de Wiele N."/>
            <person name="van Rossen-Uffink D."/>
            <person name="Oliveira J.V."/>
            <person name="Vesth T.C."/>
            <person name="Visser J."/>
            <person name="Yu J.-H."/>
            <person name="Zhou M."/>
            <person name="Andersen M.R."/>
            <person name="Archer D.B."/>
            <person name="Baker S.E."/>
            <person name="Benoit I."/>
            <person name="Brakhage A.A."/>
            <person name="Braus G.H."/>
            <person name="Fischer R."/>
            <person name="Frisvad J.C."/>
            <person name="Goldman G.H."/>
            <person name="Houbraken J."/>
            <person name="Oakley B."/>
            <person name="Pocsi I."/>
            <person name="Scazzocchio C."/>
            <person name="Seiboth B."/>
            <person name="vanKuyk P.A."/>
            <person name="Wortman J."/>
            <person name="Dyer P.S."/>
            <person name="Grigoriev I.V."/>
        </authorList>
    </citation>
    <scope>NUCLEOTIDE SEQUENCE [LARGE SCALE GENOMIC DNA]</scope>
    <source>
        <strain evidence="10">CBS 583.65</strain>
    </source>
</reference>
<dbReference type="SUPFAM" id="SSF57701">
    <property type="entry name" value="Zn2/Cys6 DNA-binding domain"/>
    <property type="match status" value="1"/>
</dbReference>
<dbReference type="Gene3D" id="4.10.240.10">
    <property type="entry name" value="Zn(2)-C6 fungal-type DNA-binding domain"/>
    <property type="match status" value="1"/>
</dbReference>
<dbReference type="CDD" id="cd00067">
    <property type="entry name" value="GAL4"/>
    <property type="match status" value="1"/>
</dbReference>
<evidence type="ECO:0000256" key="2">
    <source>
        <dbReference type="ARBA" id="ARBA00022723"/>
    </source>
</evidence>
<keyword evidence="3" id="KW-0805">Transcription regulation</keyword>
<name>A0A1L9PH89_ASPVE</name>
<dbReference type="RefSeq" id="XP_040666656.1">
    <property type="nucleotide sequence ID" value="XM_040806526.1"/>
</dbReference>
<dbReference type="InterPro" id="IPR036864">
    <property type="entry name" value="Zn2-C6_fun-type_DNA-bd_sf"/>
</dbReference>
<proteinExistence type="predicted"/>
<dbReference type="SMART" id="SM00906">
    <property type="entry name" value="Fungal_trans"/>
    <property type="match status" value="1"/>
</dbReference>
<dbReference type="OrthoDB" id="3037908at2759"/>
<dbReference type="Proteomes" id="UP000184073">
    <property type="component" value="Unassembled WGS sequence"/>
</dbReference>
<dbReference type="VEuPathDB" id="FungiDB:ASPVEDRAFT_128228"/>
<comment type="subcellular location">
    <subcellularLocation>
        <location evidence="1">Nucleus</location>
    </subcellularLocation>
</comment>
<organism evidence="9 10">
    <name type="scientific">Aspergillus versicolor CBS 583.65</name>
    <dbReference type="NCBI Taxonomy" id="1036611"/>
    <lineage>
        <taxon>Eukaryota</taxon>
        <taxon>Fungi</taxon>
        <taxon>Dikarya</taxon>
        <taxon>Ascomycota</taxon>
        <taxon>Pezizomycotina</taxon>
        <taxon>Eurotiomycetes</taxon>
        <taxon>Eurotiomycetidae</taxon>
        <taxon>Eurotiales</taxon>
        <taxon>Aspergillaceae</taxon>
        <taxon>Aspergillus</taxon>
        <taxon>Aspergillus subgen. Nidulantes</taxon>
    </lineage>
</organism>
<dbReference type="GO" id="GO:0000981">
    <property type="term" value="F:DNA-binding transcription factor activity, RNA polymerase II-specific"/>
    <property type="evidence" value="ECO:0007669"/>
    <property type="project" value="InterPro"/>
</dbReference>
<dbReference type="PANTHER" id="PTHR47338">
    <property type="entry name" value="ZN(II)2CYS6 TRANSCRIPTION FACTOR (EUROFUNG)-RELATED"/>
    <property type="match status" value="1"/>
</dbReference>
<dbReference type="GO" id="GO:0008270">
    <property type="term" value="F:zinc ion binding"/>
    <property type="evidence" value="ECO:0007669"/>
    <property type="project" value="InterPro"/>
</dbReference>
<keyword evidence="10" id="KW-1185">Reference proteome</keyword>
<dbReference type="Pfam" id="PF04082">
    <property type="entry name" value="Fungal_trans"/>
    <property type="match status" value="1"/>
</dbReference>
<accession>A0A1L9PH89</accession>
<evidence type="ECO:0000313" key="10">
    <source>
        <dbReference type="Proteomes" id="UP000184073"/>
    </source>
</evidence>
<evidence type="ECO:0000256" key="4">
    <source>
        <dbReference type="ARBA" id="ARBA00023125"/>
    </source>
</evidence>
<dbReference type="GO" id="GO:0005634">
    <property type="term" value="C:nucleus"/>
    <property type="evidence" value="ECO:0007669"/>
    <property type="project" value="UniProtKB-SubCell"/>
</dbReference>
<dbReference type="InterPro" id="IPR007219">
    <property type="entry name" value="XnlR_reg_dom"/>
</dbReference>
<keyword evidence="2" id="KW-0479">Metal-binding</keyword>
<dbReference type="PROSITE" id="PS00463">
    <property type="entry name" value="ZN2_CY6_FUNGAL_1"/>
    <property type="match status" value="1"/>
</dbReference>
<dbReference type="GO" id="GO:0003677">
    <property type="term" value="F:DNA binding"/>
    <property type="evidence" value="ECO:0007669"/>
    <property type="project" value="UniProtKB-KW"/>
</dbReference>
<evidence type="ECO:0000259" key="8">
    <source>
        <dbReference type="PROSITE" id="PS50048"/>
    </source>
</evidence>
<evidence type="ECO:0000313" key="9">
    <source>
        <dbReference type="EMBL" id="OJJ00894.1"/>
    </source>
</evidence>
<dbReference type="InterPro" id="IPR001138">
    <property type="entry name" value="Zn2Cys6_DnaBD"/>
</dbReference>
<dbReference type="STRING" id="1036611.A0A1L9PH89"/>
<evidence type="ECO:0000256" key="1">
    <source>
        <dbReference type="ARBA" id="ARBA00004123"/>
    </source>
</evidence>
<evidence type="ECO:0000256" key="3">
    <source>
        <dbReference type="ARBA" id="ARBA00023015"/>
    </source>
</evidence>
<feature type="compositionally biased region" description="Polar residues" evidence="7">
    <location>
        <begin position="1"/>
        <end position="19"/>
    </location>
</feature>
<protein>
    <recommendedName>
        <fullName evidence="8">Zn(2)-C6 fungal-type domain-containing protein</fullName>
    </recommendedName>
</protein>
<dbReference type="SMART" id="SM00066">
    <property type="entry name" value="GAL4"/>
    <property type="match status" value="1"/>
</dbReference>
<dbReference type="AlphaFoldDB" id="A0A1L9PH89"/>
<evidence type="ECO:0000256" key="7">
    <source>
        <dbReference type="SAM" id="MobiDB-lite"/>
    </source>
</evidence>
<evidence type="ECO:0000256" key="6">
    <source>
        <dbReference type="ARBA" id="ARBA00023242"/>
    </source>
</evidence>
<feature type="region of interest" description="Disordered" evidence="7">
    <location>
        <begin position="119"/>
        <end position="146"/>
    </location>
</feature>
<dbReference type="InterPro" id="IPR050815">
    <property type="entry name" value="TF_fung"/>
</dbReference>
<evidence type="ECO:0000256" key="5">
    <source>
        <dbReference type="ARBA" id="ARBA00023163"/>
    </source>
</evidence>
<dbReference type="GO" id="GO:0006351">
    <property type="term" value="P:DNA-templated transcription"/>
    <property type="evidence" value="ECO:0007669"/>
    <property type="project" value="InterPro"/>
</dbReference>
<dbReference type="PANTHER" id="PTHR47338:SF3">
    <property type="entry name" value="C6 FINGER DOMAIN TRANSCRIPTION FACTOR DBAA-RELATED"/>
    <property type="match status" value="1"/>
</dbReference>
<dbReference type="EMBL" id="KV878127">
    <property type="protein sequence ID" value="OJJ00894.1"/>
    <property type="molecule type" value="Genomic_DNA"/>
</dbReference>
<gene>
    <name evidence="9" type="ORF">ASPVEDRAFT_128228</name>
</gene>
<keyword evidence="5" id="KW-0804">Transcription</keyword>
<keyword evidence="4" id="KW-0238">DNA-binding</keyword>
<dbReference type="Pfam" id="PF00172">
    <property type="entry name" value="Zn_clus"/>
    <property type="match status" value="1"/>
</dbReference>
<dbReference type="GeneID" id="63722037"/>
<keyword evidence="6" id="KW-0539">Nucleus</keyword>
<feature type="domain" description="Zn(2)-C6 fungal-type" evidence="8">
    <location>
        <begin position="23"/>
        <end position="53"/>
    </location>
</feature>